<feature type="domain" description="SLH" evidence="3">
    <location>
        <begin position="105"/>
        <end position="168"/>
    </location>
</feature>
<reference evidence="4" key="1">
    <citation type="submission" date="2015-02" db="EMBL/GenBank/DDBJ databases">
        <title>Genome Assembly of Bacillaceae bacterium MTCC 8252.</title>
        <authorList>
            <person name="Verma A."/>
            <person name="Khatri I."/>
            <person name="Mual P."/>
            <person name="Subramanian S."/>
            <person name="Krishnamurthi S."/>
        </authorList>
    </citation>
    <scope>NUCLEOTIDE SEQUENCE [LARGE SCALE GENOMIC DNA]</scope>
    <source>
        <strain evidence="4">MTCC 8252</strain>
    </source>
</reference>
<evidence type="ECO:0000256" key="2">
    <source>
        <dbReference type="SAM" id="SignalP"/>
    </source>
</evidence>
<protein>
    <recommendedName>
        <fullName evidence="3">SLH domain-containing protein</fullName>
    </recommendedName>
</protein>
<dbReference type="STRING" id="1221996.QY95_03100"/>
<accession>A0A0F5HTH5</accession>
<gene>
    <name evidence="4" type="ORF">QY95_03100</name>
</gene>
<name>A0A0F5HTH5_BACTR</name>
<evidence type="ECO:0000259" key="3">
    <source>
        <dbReference type="PROSITE" id="PS51272"/>
    </source>
</evidence>
<dbReference type="PANTHER" id="PTHR43308">
    <property type="entry name" value="OUTER MEMBRANE PROTEIN ALPHA-RELATED"/>
    <property type="match status" value="1"/>
</dbReference>
<proteinExistence type="predicted"/>
<feature type="domain" description="SLH" evidence="3">
    <location>
        <begin position="30"/>
        <end position="104"/>
    </location>
</feature>
<dbReference type="PROSITE" id="PS51272">
    <property type="entry name" value="SLH"/>
    <property type="match status" value="3"/>
</dbReference>
<comment type="caution">
    <text evidence="4">The sequence shown here is derived from an EMBL/GenBank/DDBJ whole genome shotgun (WGS) entry which is preliminary data.</text>
</comment>
<sequence>MKVFRVLLAVLLLGSLLPVSPASADVKSTDDYYIWDIGPDYRFYEEIERFVYSGIIDGYVVSEVEEEDGEVYEYSYVEVRPNEQVTRAQFTKILVNALSLKEGANTKAFPDVNPAKWHNEFIRIASSQGIISGREDGKFYPDQSITRDEMAMMIYRAFKDTVTFQPSTRTFKDVPASSKAYEAVNKLTANGIIQGYEDQTFKPGNRATRGQAIAIMDRALHQQTGSVTDMHAVTDVVNRNIQEEQRLMKEQDTAALEALYHDTATGYYLSLALESLELTGDMDELDGTLSITPISTHSLDLVTVRKNLAEVRIDDLVYEVSFTSPELTFTIKVNASGTAYLKKEADGKWKIYNMVLDEELEDEEEWEAEISAAANKK</sequence>
<dbReference type="EMBL" id="JWIR02000060">
    <property type="protein sequence ID" value="KKB36591.1"/>
    <property type="molecule type" value="Genomic_DNA"/>
</dbReference>
<organism evidence="4 5">
    <name type="scientific">Bacillus thermotolerans</name>
    <name type="common">Quasibacillus thermotolerans</name>
    <dbReference type="NCBI Taxonomy" id="1221996"/>
    <lineage>
        <taxon>Bacteria</taxon>
        <taxon>Bacillati</taxon>
        <taxon>Bacillota</taxon>
        <taxon>Bacilli</taxon>
        <taxon>Bacillales</taxon>
        <taxon>Bacillaceae</taxon>
        <taxon>Bacillus</taxon>
    </lineage>
</organism>
<dbReference type="Pfam" id="PF00395">
    <property type="entry name" value="SLH"/>
    <property type="match status" value="2"/>
</dbReference>
<dbReference type="InterPro" id="IPR051465">
    <property type="entry name" value="Cell_Envelope_Struct_Comp"/>
</dbReference>
<feature type="domain" description="SLH" evidence="3">
    <location>
        <begin position="170"/>
        <end position="230"/>
    </location>
</feature>
<dbReference type="Proteomes" id="UP000031563">
    <property type="component" value="Unassembled WGS sequence"/>
</dbReference>
<evidence type="ECO:0000313" key="5">
    <source>
        <dbReference type="Proteomes" id="UP000031563"/>
    </source>
</evidence>
<dbReference type="OrthoDB" id="174569at2"/>
<dbReference type="AlphaFoldDB" id="A0A0F5HTH5"/>
<keyword evidence="1 2" id="KW-0732">Signal</keyword>
<evidence type="ECO:0000256" key="1">
    <source>
        <dbReference type="ARBA" id="ARBA00022729"/>
    </source>
</evidence>
<dbReference type="RefSeq" id="WP_040048277.1">
    <property type="nucleotide sequence ID" value="NZ_JWIR02000060.1"/>
</dbReference>
<keyword evidence="5" id="KW-1185">Reference proteome</keyword>
<evidence type="ECO:0000313" key="4">
    <source>
        <dbReference type="EMBL" id="KKB36591.1"/>
    </source>
</evidence>
<dbReference type="InterPro" id="IPR001119">
    <property type="entry name" value="SLH_dom"/>
</dbReference>
<feature type="signal peptide" evidence="2">
    <location>
        <begin position="1"/>
        <end position="24"/>
    </location>
</feature>
<feature type="chain" id="PRO_5002487437" description="SLH domain-containing protein" evidence="2">
    <location>
        <begin position="25"/>
        <end position="377"/>
    </location>
</feature>